<evidence type="ECO:0000313" key="7">
    <source>
        <dbReference type="RefSeq" id="XP_033767707.1"/>
    </source>
</evidence>
<dbReference type="AlphaFoldDB" id="A0A8B8UVA8"/>
<dbReference type="PROSITE" id="PS51635">
    <property type="entry name" value="PNPLA"/>
    <property type="match status" value="1"/>
</dbReference>
<feature type="compositionally biased region" description="Acidic residues" evidence="5">
    <location>
        <begin position="90"/>
        <end position="118"/>
    </location>
</feature>
<feature type="active site" description="Proton acceptor" evidence="4">
    <location>
        <position position="470"/>
    </location>
</feature>
<feature type="short sequence motif" description="GXGXXG" evidence="4">
    <location>
        <begin position="286"/>
        <end position="291"/>
    </location>
</feature>
<feature type="compositionally biased region" description="Polar residues" evidence="5">
    <location>
        <begin position="900"/>
        <end position="910"/>
    </location>
</feature>
<keyword evidence="3 4" id="KW-0443">Lipid metabolism</keyword>
<evidence type="ECO:0000256" key="5">
    <source>
        <dbReference type="SAM" id="MobiDB-lite"/>
    </source>
</evidence>
<reference evidence="7" key="1">
    <citation type="journal article" date="2017" name="Nat. Genet.">
        <title>Contrasting evolutionary genome dynamics between domesticated and wild yeasts.</title>
        <authorList>
            <person name="Yue J.X."/>
            <person name="Li J."/>
            <person name="Aigrain L."/>
            <person name="Hallin J."/>
            <person name="Persson K."/>
            <person name="Oliver K."/>
            <person name="Bergstrom A."/>
            <person name="Coupland P."/>
            <person name="Warringer J."/>
            <person name="Lagomarsino M.C."/>
            <person name="Fischer G."/>
            <person name="Durbin R."/>
            <person name="Liti G."/>
        </authorList>
    </citation>
    <scope>NUCLEOTIDE SEQUENCE</scope>
    <source>
        <strain evidence="7">CBS432</strain>
    </source>
</reference>
<feature type="region of interest" description="Disordered" evidence="5">
    <location>
        <begin position="874"/>
        <end position="910"/>
    </location>
</feature>
<dbReference type="CDD" id="cd07230">
    <property type="entry name" value="Pat_TGL4-5_like"/>
    <property type="match status" value="1"/>
</dbReference>
<reference evidence="7" key="4">
    <citation type="submission" date="2025-08" db="UniProtKB">
        <authorList>
            <consortium name="RefSeq"/>
        </authorList>
    </citation>
    <scope>IDENTIFICATION</scope>
    <source>
        <strain evidence="7">CBS432</strain>
    </source>
</reference>
<dbReference type="Pfam" id="PF01734">
    <property type="entry name" value="Patatin"/>
    <property type="match status" value="1"/>
</dbReference>
<accession>A0A8B8UVA8</accession>
<dbReference type="PANTHER" id="PTHR14226:SF10">
    <property type="entry name" value="TRIACYLGLYCEROL LIPASE 4-RELATED"/>
    <property type="match status" value="1"/>
</dbReference>
<reference evidence="7" key="3">
    <citation type="submission" date="2025-07" db="EMBL/GenBank/DDBJ databases">
        <authorList>
            <consortium name="NCBI Genome Project"/>
        </authorList>
    </citation>
    <scope>NUCLEOTIDE SEQUENCE</scope>
    <source>
        <strain evidence="7">CBS432</strain>
    </source>
</reference>
<dbReference type="VEuPathDB" id="FungiDB:SPAR_K02920"/>
<feature type="short sequence motif" description="GXSXG" evidence="4">
    <location>
        <begin position="313"/>
        <end position="317"/>
    </location>
</feature>
<dbReference type="Gene3D" id="3.40.1090.10">
    <property type="entry name" value="Cytosolic phospholipase A2 catalytic domain"/>
    <property type="match status" value="1"/>
</dbReference>
<reference evidence="7" key="2">
    <citation type="submission" date="2020-01" db="EMBL/GenBank/DDBJ databases">
        <title>Population-level Yeast Reference Genomes.</title>
        <authorList>
            <person name="Yue J.-X."/>
        </authorList>
    </citation>
    <scope>NUCLEOTIDE SEQUENCE</scope>
    <source>
        <strain evidence="7">CBS432</strain>
    </source>
</reference>
<dbReference type="SUPFAM" id="SSF52151">
    <property type="entry name" value="FabD/lysophospholipase-like"/>
    <property type="match status" value="1"/>
</dbReference>
<dbReference type="FunFam" id="3.40.1090.10:FF:000037">
    <property type="entry name" value="Lipase 4"/>
    <property type="match status" value="1"/>
</dbReference>
<dbReference type="OrthoDB" id="10049244at2759"/>
<dbReference type="PANTHER" id="PTHR14226">
    <property type="entry name" value="NEUROPATHY TARGET ESTERASE/SWISS CHEESE D.MELANOGASTER"/>
    <property type="match status" value="1"/>
</dbReference>
<sequence length="910" mass="102728">MSNKISDLTSTQNKPLLVTQQLIEKYYEQILGSSQNIIPILNPKNKSSRLNKDNANAERVEEDIGKRLQTGRNKTTNTVNFNLDTGNEDKLDDDQETVTENENNDIEMVEASEGEDEEQRTSLASKCKSFLYNVFVGNYERDILIDKVCSQKQHAMSFEEWCSAGARLDDLTGKTTWKQKVESPLYDYKLIKDLTSRMREERLNRNYAQLLYIIRTNWVRNLGNMGNVNLYRHSHVGTKYLIDEYMMESRLALESLMESDLDDSYLLGILQQTRRNIGRTALVLSGGGTFGLFHIGVLGTLFELDLLPRVISGSSAGAIVASILSVHHKEEIPVLLNHILDKEFNIFKDDKQKSESENLLIKISRFFKNGTWFDNKHLVNTMIEFLGDLTFREAYNRTGKILNITVSPASLFEQPRLLNNLTAPNVLIWSAVCASCSLPGIFPSSPLYEKDPKTGERKPWTGSSSVKFVDGSVDNDLPISRLSEMFNVDHIIACQVNIHVFPFLKLSLSCVGGEIEDEFSARLKQNLSSIYNFMANEAIHILEIGSEMGIAKNALTKLRSVLSQQYSGDITILPDMCMLFRIKELLSNPTKEFLLREITNGAKATWPKVSIIQNHCGQEFALDKAISYIKGRMIVTSSLKTPLQFADSVIGLIKAPEQTSKEPKDPANSTLLTRTPTKGDNHISNVLDDNLLESESTNSLLLLRENASTYGRSPSGFRPRYSITSASLNPRHQRRKSDTISTSRRPAKSFSFSVASPTSRILRQSSKINGHPPPILQKKTSIGRLMFPMDVKTYEPESRELIPHSASIETPAMVDKKLHFGRKSRYLRHMNKKWVSSSNILYTDPDKEDHPTLRLISNFDSDAMIHSDLADNFRRHSIDGRPPSQATKSSPFRSRPSSSMHQKSTTNITH</sequence>
<proteinExistence type="predicted"/>
<feature type="compositionally biased region" description="Polar residues" evidence="5">
    <location>
        <begin position="739"/>
        <end position="758"/>
    </location>
</feature>
<evidence type="ECO:0000256" key="2">
    <source>
        <dbReference type="ARBA" id="ARBA00022963"/>
    </source>
</evidence>
<feature type="active site" description="Nucleophile" evidence="4">
    <location>
        <position position="315"/>
    </location>
</feature>
<dbReference type="InterPro" id="IPR050301">
    <property type="entry name" value="NTE"/>
</dbReference>
<feature type="compositionally biased region" description="Low complexity" evidence="5">
    <location>
        <begin position="889"/>
        <end position="899"/>
    </location>
</feature>
<dbReference type="InterPro" id="IPR021771">
    <property type="entry name" value="Triacylglycerol_lipase_N"/>
</dbReference>
<feature type="domain" description="PNPLA" evidence="6">
    <location>
        <begin position="282"/>
        <end position="483"/>
    </location>
</feature>
<gene>
    <name evidence="7" type="primary">TGL4</name>
    <name evidence="7" type="ORF">SPAR_K02920</name>
</gene>
<dbReference type="KEGG" id="spao:SPAR_K02920"/>
<evidence type="ECO:0000256" key="1">
    <source>
        <dbReference type="ARBA" id="ARBA00022801"/>
    </source>
</evidence>
<dbReference type="InterPro" id="IPR016035">
    <property type="entry name" value="Acyl_Trfase/lysoPLipase"/>
</dbReference>
<protein>
    <submittedName>
        <fullName evidence="7">Triacylglycerol lipase</fullName>
    </submittedName>
</protein>
<organism evidence="7">
    <name type="scientific">Saccharomyces paradoxus</name>
    <name type="common">Yeast</name>
    <name type="synonym">Saccharomyces douglasii</name>
    <dbReference type="NCBI Taxonomy" id="27291"/>
    <lineage>
        <taxon>Eukaryota</taxon>
        <taxon>Fungi</taxon>
        <taxon>Dikarya</taxon>
        <taxon>Ascomycota</taxon>
        <taxon>Saccharomycotina</taxon>
        <taxon>Saccharomycetes</taxon>
        <taxon>Saccharomycetales</taxon>
        <taxon>Saccharomycetaceae</taxon>
        <taxon>Saccharomyces</taxon>
    </lineage>
</organism>
<evidence type="ECO:0000256" key="3">
    <source>
        <dbReference type="ARBA" id="ARBA00023098"/>
    </source>
</evidence>
<name>A0A8B8UVA8_SACPA</name>
<dbReference type="GeneID" id="54632060"/>
<feature type="compositionally biased region" description="Polar residues" evidence="5">
    <location>
        <begin position="667"/>
        <end position="684"/>
    </location>
</feature>
<evidence type="ECO:0000256" key="4">
    <source>
        <dbReference type="PROSITE-ProRule" id="PRU01161"/>
    </source>
</evidence>
<dbReference type="GO" id="GO:0006641">
    <property type="term" value="P:triglyceride metabolic process"/>
    <property type="evidence" value="ECO:0007669"/>
    <property type="project" value="UniProtKB-ARBA"/>
</dbReference>
<dbReference type="GO" id="GO:0004806">
    <property type="term" value="F:triacylglycerol lipase activity"/>
    <property type="evidence" value="ECO:0007669"/>
    <property type="project" value="InterPro"/>
</dbReference>
<feature type="region of interest" description="Disordered" evidence="5">
    <location>
        <begin position="82"/>
        <end position="118"/>
    </location>
</feature>
<dbReference type="GO" id="GO:0016042">
    <property type="term" value="P:lipid catabolic process"/>
    <property type="evidence" value="ECO:0007669"/>
    <property type="project" value="UniProtKB-UniRule"/>
</dbReference>
<evidence type="ECO:0000259" key="6">
    <source>
        <dbReference type="PROSITE" id="PS51635"/>
    </source>
</evidence>
<feature type="region of interest" description="Disordered" evidence="5">
    <location>
        <begin position="656"/>
        <end position="684"/>
    </location>
</feature>
<dbReference type="InterPro" id="IPR002641">
    <property type="entry name" value="PNPLA_dom"/>
</dbReference>
<keyword evidence="1 4" id="KW-0378">Hydrolase</keyword>
<feature type="region of interest" description="Disordered" evidence="5">
    <location>
        <begin position="713"/>
        <end position="758"/>
    </location>
</feature>
<dbReference type="Pfam" id="PF11815">
    <property type="entry name" value="DUF3336"/>
    <property type="match status" value="1"/>
</dbReference>
<dbReference type="RefSeq" id="XP_033767707.1">
    <property type="nucleotide sequence ID" value="XM_033911816.1"/>
</dbReference>
<keyword evidence="2 4" id="KW-0442">Lipid degradation</keyword>
<comment type="caution">
    <text evidence="4">Lacks conserved residue(s) required for the propagation of feature annotation.</text>
</comment>